<accession>A0A226DXA7</accession>
<sequence>MPRRKKFVEKSGPTCDQILPSLNEDEIARNAKFKREMTAFGRPLHHVDIDTWNIANLDLGSEPYLDNVHFFTKFLSKLCVTNGMSGSQCNALLNLTQPLKHLYIKSASDPRDPDWEDGVDIEVSQCLYEVLSKNRHTLEYLDLLLDKLRAGCVWKFPSFPNLKRLNFMEGLGAQKYYDCEVSFDGSDILNYSETFPNLQSLSFSPWDGNWTRCFESFFPEEARVCKSVTNFEILDKVQPDNLADMFVKFAEGKIDARFGRILKLFPNVDNRFMNELRSYLVKMGHICD</sequence>
<proteinExistence type="predicted"/>
<gene>
    <name evidence="1" type="ORF">Fcan01_15406</name>
</gene>
<dbReference type="EMBL" id="LNIX01000010">
    <property type="protein sequence ID" value="OXA49434.1"/>
    <property type="molecule type" value="Genomic_DNA"/>
</dbReference>
<protein>
    <submittedName>
        <fullName evidence="1">Uncharacterized protein</fullName>
    </submittedName>
</protein>
<comment type="caution">
    <text evidence="1">The sequence shown here is derived from an EMBL/GenBank/DDBJ whole genome shotgun (WGS) entry which is preliminary data.</text>
</comment>
<dbReference type="Proteomes" id="UP000198287">
    <property type="component" value="Unassembled WGS sequence"/>
</dbReference>
<organism evidence="1 2">
    <name type="scientific">Folsomia candida</name>
    <name type="common">Springtail</name>
    <dbReference type="NCBI Taxonomy" id="158441"/>
    <lineage>
        <taxon>Eukaryota</taxon>
        <taxon>Metazoa</taxon>
        <taxon>Ecdysozoa</taxon>
        <taxon>Arthropoda</taxon>
        <taxon>Hexapoda</taxon>
        <taxon>Collembola</taxon>
        <taxon>Entomobryomorpha</taxon>
        <taxon>Isotomoidea</taxon>
        <taxon>Isotomidae</taxon>
        <taxon>Proisotominae</taxon>
        <taxon>Folsomia</taxon>
    </lineage>
</organism>
<reference evidence="1 2" key="1">
    <citation type="submission" date="2015-12" db="EMBL/GenBank/DDBJ databases">
        <title>The genome of Folsomia candida.</title>
        <authorList>
            <person name="Faddeeva A."/>
            <person name="Derks M.F."/>
            <person name="Anvar Y."/>
            <person name="Smit S."/>
            <person name="Van Straalen N."/>
            <person name="Roelofs D."/>
        </authorList>
    </citation>
    <scope>NUCLEOTIDE SEQUENCE [LARGE SCALE GENOMIC DNA]</scope>
    <source>
        <strain evidence="1 2">VU population</strain>
        <tissue evidence="1">Whole body</tissue>
    </source>
</reference>
<dbReference type="SUPFAM" id="SSF52047">
    <property type="entry name" value="RNI-like"/>
    <property type="match status" value="1"/>
</dbReference>
<keyword evidence="2" id="KW-1185">Reference proteome</keyword>
<evidence type="ECO:0000313" key="2">
    <source>
        <dbReference type="Proteomes" id="UP000198287"/>
    </source>
</evidence>
<evidence type="ECO:0000313" key="1">
    <source>
        <dbReference type="EMBL" id="OXA49434.1"/>
    </source>
</evidence>
<dbReference type="AlphaFoldDB" id="A0A226DXA7"/>
<name>A0A226DXA7_FOLCA</name>